<proteinExistence type="predicted"/>
<name>A0AAX4I763_9PEZI</name>
<accession>A0AAX4I763</accession>
<evidence type="ECO:0000256" key="1">
    <source>
        <dbReference type="SAM" id="MobiDB-lite"/>
    </source>
</evidence>
<dbReference type="AlphaFoldDB" id="A0AAX4I763"/>
<dbReference type="GeneID" id="87940738"/>
<dbReference type="KEGG" id="cdet:87940738"/>
<reference evidence="3" key="1">
    <citation type="journal article" date="2023" name="bioRxiv">
        <title>Complete genome of the Medicago anthracnose fungus, Colletotrichum destructivum, reveals a mini-chromosome-like region within a core chromosome.</title>
        <authorList>
            <person name="Lapalu N."/>
            <person name="Simon A."/>
            <person name="Lu A."/>
            <person name="Plaumann P.-L."/>
            <person name="Amselem J."/>
            <person name="Pigne S."/>
            <person name="Auger A."/>
            <person name="Koch C."/>
            <person name="Dallery J.-F."/>
            <person name="O'Connell R.J."/>
        </authorList>
    </citation>
    <scope>NUCLEOTIDE SEQUENCE [LARGE SCALE GENOMIC DNA]</scope>
    <source>
        <strain evidence="3">CBS 520.97</strain>
    </source>
</reference>
<dbReference type="RefSeq" id="XP_062776445.1">
    <property type="nucleotide sequence ID" value="XM_062920394.1"/>
</dbReference>
<feature type="region of interest" description="Disordered" evidence="1">
    <location>
        <begin position="41"/>
        <end position="68"/>
    </location>
</feature>
<organism evidence="2 3">
    <name type="scientific">Colletotrichum destructivum</name>
    <dbReference type="NCBI Taxonomy" id="34406"/>
    <lineage>
        <taxon>Eukaryota</taxon>
        <taxon>Fungi</taxon>
        <taxon>Dikarya</taxon>
        <taxon>Ascomycota</taxon>
        <taxon>Pezizomycotina</taxon>
        <taxon>Sordariomycetes</taxon>
        <taxon>Hypocreomycetidae</taxon>
        <taxon>Glomerellales</taxon>
        <taxon>Glomerellaceae</taxon>
        <taxon>Colletotrichum</taxon>
        <taxon>Colletotrichum destructivum species complex</taxon>
    </lineage>
</organism>
<evidence type="ECO:0000313" key="2">
    <source>
        <dbReference type="EMBL" id="WQF79221.1"/>
    </source>
</evidence>
<evidence type="ECO:0000313" key="3">
    <source>
        <dbReference type="Proteomes" id="UP001322277"/>
    </source>
</evidence>
<protein>
    <submittedName>
        <fullName evidence="2">Uncharacterized protein</fullName>
    </submittedName>
</protein>
<dbReference type="Proteomes" id="UP001322277">
    <property type="component" value="Chromosome 3"/>
</dbReference>
<dbReference type="EMBL" id="CP137307">
    <property type="protein sequence ID" value="WQF79221.1"/>
    <property type="molecule type" value="Genomic_DNA"/>
</dbReference>
<gene>
    <name evidence="2" type="ORF">CDEST_04235</name>
</gene>
<keyword evidence="3" id="KW-1185">Reference proteome</keyword>
<sequence>MSRLSLPSGEDNSIRTWHFDLKAEMRTYRSVRTLHIPRGHVRDLLKSQSPNEETDRHPRLPGLLPPDRHASIRDSSAQIINPNDAAATREKHIMMYASMFLSAMSFLTSTNKSSVPSRDQPSTHAKIFIHGELPLTSMFWNLSSAIYLLYSSGDNASRLARRMPSSKWSFHRLSAVSSIDTSTALKSMRVS</sequence>